<protein>
    <submittedName>
        <fullName evidence="1">TIGR02594 family protein</fullName>
    </submittedName>
</protein>
<reference evidence="2" key="1">
    <citation type="submission" date="2017-02" db="EMBL/GenBank/DDBJ databases">
        <authorList>
            <person name="Varghese N."/>
            <person name="Submissions S."/>
        </authorList>
    </citation>
    <scope>NUCLEOTIDE SEQUENCE [LARGE SCALE GENOMIC DNA]</scope>
    <source>
        <strain evidence="2">UM2</strain>
    </source>
</reference>
<keyword evidence="2" id="KW-1185">Reference proteome</keyword>
<proteinExistence type="predicted"/>
<dbReference type="InterPro" id="IPR013423">
    <property type="entry name" value="CHP02594"/>
</dbReference>
<name>A0A1T5A780_9SPHN</name>
<dbReference type="EMBL" id="FUYM01000001">
    <property type="protein sequence ID" value="SKB30776.1"/>
    <property type="molecule type" value="Genomic_DNA"/>
</dbReference>
<dbReference type="RefSeq" id="WP_176152449.1">
    <property type="nucleotide sequence ID" value="NZ_FUYM01000001.1"/>
</dbReference>
<evidence type="ECO:0000313" key="2">
    <source>
        <dbReference type="Proteomes" id="UP000189818"/>
    </source>
</evidence>
<dbReference type="Proteomes" id="UP000189818">
    <property type="component" value="Unassembled WGS sequence"/>
</dbReference>
<dbReference type="STRING" id="439228.SAMN06295920_101660"/>
<gene>
    <name evidence="1" type="ORF">SAMN06295920_101660</name>
</gene>
<accession>A0A1T5A780</accession>
<dbReference type="AlphaFoldDB" id="A0A1T5A780"/>
<organism evidence="1 2">
    <name type="scientific">Rhizorhabdus histidinilytica</name>
    <dbReference type="NCBI Taxonomy" id="439228"/>
    <lineage>
        <taxon>Bacteria</taxon>
        <taxon>Pseudomonadati</taxon>
        <taxon>Pseudomonadota</taxon>
        <taxon>Alphaproteobacteria</taxon>
        <taxon>Sphingomonadales</taxon>
        <taxon>Sphingomonadaceae</taxon>
        <taxon>Rhizorhabdus</taxon>
    </lineage>
</organism>
<sequence>MTAFDHTAFYGELRRRWGPLKQAQVDDINAALAKAWELPSVDPAWMVVARKLIGTTEIPGPQHNNVIVNLFARVGYAIYKTDEVAWCGAFIGACFKDAGIAIPKTAPRALDWATWGVECEPQVGAVCVMEREGGGHVTFAAGRTAAGAIKGLGGNQRNQVNISDFPFDRITDWRWPSGVPQAHIPLPIMAPGIISRNER</sequence>
<dbReference type="NCBIfam" id="TIGR02594">
    <property type="entry name" value="TIGR02594 family protein"/>
    <property type="match status" value="1"/>
</dbReference>
<evidence type="ECO:0000313" key="1">
    <source>
        <dbReference type="EMBL" id="SKB30776.1"/>
    </source>
</evidence>